<dbReference type="EMBL" id="BKCJ010005997">
    <property type="protein sequence ID" value="GEU69772.1"/>
    <property type="molecule type" value="Genomic_DNA"/>
</dbReference>
<dbReference type="AlphaFoldDB" id="A0A6L2MAQ7"/>
<sequence length="305" mass="36338">MQLKEEDDLEQRMAHGSDDGLKYDPSNVKFTERGDDEVKLIDEETFDSNDNDEVATIFRIETNVFDFETPSCKAFKEFNYLLQIDPDVLTKDIGGFKTYDKYKDDWIYEWNKDVPWVQKSHGWMLEHEKNPHMLNIIASLFNYKNGCSEWPTCSWRENRYCNGGNLPGAYIVGNSLHYQDLEWYEALKDGELKEEALKNKAIMEGIIEEDYESSNEGWRRWDGYEITNHDQEEREFKMEHNNEGRCELFDDHELSVCNIRKFKMIKCSFRDDEKYVVIKEDEYDDLTSTSKYACRAYQEIFHMMD</sequence>
<gene>
    <name evidence="2" type="ORF">Tci_041750</name>
</gene>
<feature type="region of interest" description="Disordered" evidence="1">
    <location>
        <begin position="1"/>
        <end position="27"/>
    </location>
</feature>
<proteinExistence type="predicted"/>
<feature type="compositionally biased region" description="Basic and acidic residues" evidence="1">
    <location>
        <begin position="10"/>
        <end position="22"/>
    </location>
</feature>
<reference evidence="2" key="1">
    <citation type="journal article" date="2019" name="Sci. Rep.">
        <title>Draft genome of Tanacetum cinerariifolium, the natural source of mosquito coil.</title>
        <authorList>
            <person name="Yamashiro T."/>
            <person name="Shiraishi A."/>
            <person name="Satake H."/>
            <person name="Nakayama K."/>
        </authorList>
    </citation>
    <scope>NUCLEOTIDE SEQUENCE</scope>
</reference>
<evidence type="ECO:0000313" key="2">
    <source>
        <dbReference type="EMBL" id="GEU69772.1"/>
    </source>
</evidence>
<accession>A0A6L2MAQ7</accession>
<protein>
    <submittedName>
        <fullName evidence="2">Uncharacterized protein</fullName>
    </submittedName>
</protein>
<organism evidence="2">
    <name type="scientific">Tanacetum cinerariifolium</name>
    <name type="common">Dalmatian daisy</name>
    <name type="synonym">Chrysanthemum cinerariifolium</name>
    <dbReference type="NCBI Taxonomy" id="118510"/>
    <lineage>
        <taxon>Eukaryota</taxon>
        <taxon>Viridiplantae</taxon>
        <taxon>Streptophyta</taxon>
        <taxon>Embryophyta</taxon>
        <taxon>Tracheophyta</taxon>
        <taxon>Spermatophyta</taxon>
        <taxon>Magnoliopsida</taxon>
        <taxon>eudicotyledons</taxon>
        <taxon>Gunneridae</taxon>
        <taxon>Pentapetalae</taxon>
        <taxon>asterids</taxon>
        <taxon>campanulids</taxon>
        <taxon>Asterales</taxon>
        <taxon>Asteraceae</taxon>
        <taxon>Asteroideae</taxon>
        <taxon>Anthemideae</taxon>
        <taxon>Anthemidinae</taxon>
        <taxon>Tanacetum</taxon>
    </lineage>
</organism>
<name>A0A6L2MAQ7_TANCI</name>
<comment type="caution">
    <text evidence="2">The sequence shown here is derived from an EMBL/GenBank/DDBJ whole genome shotgun (WGS) entry which is preliminary data.</text>
</comment>
<evidence type="ECO:0000256" key="1">
    <source>
        <dbReference type="SAM" id="MobiDB-lite"/>
    </source>
</evidence>